<dbReference type="InterPro" id="IPR025337">
    <property type="entry name" value="Questin_oxidase-like"/>
</dbReference>
<organism evidence="2 3">
    <name type="scientific">Corynascus novoguineensis</name>
    <dbReference type="NCBI Taxonomy" id="1126955"/>
    <lineage>
        <taxon>Eukaryota</taxon>
        <taxon>Fungi</taxon>
        <taxon>Dikarya</taxon>
        <taxon>Ascomycota</taxon>
        <taxon>Pezizomycotina</taxon>
        <taxon>Sordariomycetes</taxon>
        <taxon>Sordariomycetidae</taxon>
        <taxon>Sordariales</taxon>
        <taxon>Chaetomiaceae</taxon>
        <taxon>Corynascus</taxon>
    </lineage>
</organism>
<reference evidence="2" key="2">
    <citation type="submission" date="2023-05" db="EMBL/GenBank/DDBJ databases">
        <authorList>
            <consortium name="Lawrence Berkeley National Laboratory"/>
            <person name="Steindorff A."/>
            <person name="Hensen N."/>
            <person name="Bonometti L."/>
            <person name="Westerberg I."/>
            <person name="Brannstrom I.O."/>
            <person name="Guillou S."/>
            <person name="Cros-Aarteil S."/>
            <person name="Calhoun S."/>
            <person name="Haridas S."/>
            <person name="Kuo A."/>
            <person name="Mondo S."/>
            <person name="Pangilinan J."/>
            <person name="Riley R."/>
            <person name="Labutti K."/>
            <person name="Andreopoulos B."/>
            <person name="Lipzen A."/>
            <person name="Chen C."/>
            <person name="Yanf M."/>
            <person name="Daum C."/>
            <person name="Ng V."/>
            <person name="Clum A."/>
            <person name="Ohm R."/>
            <person name="Martin F."/>
            <person name="Silar P."/>
            <person name="Natvig D."/>
            <person name="Lalanne C."/>
            <person name="Gautier V."/>
            <person name="Ament-Velasquez S.L."/>
            <person name="Kruys A."/>
            <person name="Hutchinson M.I."/>
            <person name="Powell A.J."/>
            <person name="Barry K."/>
            <person name="Miller A.N."/>
            <person name="Grigoriev I.V."/>
            <person name="Debuchy R."/>
            <person name="Gladieux P."/>
            <person name="Thoren M.H."/>
            <person name="Johannesson H."/>
        </authorList>
    </citation>
    <scope>NUCLEOTIDE SEQUENCE</scope>
    <source>
        <strain evidence="2">CBS 359.72</strain>
    </source>
</reference>
<proteinExistence type="predicted"/>
<evidence type="ECO:0008006" key="4">
    <source>
        <dbReference type="Google" id="ProtNLM"/>
    </source>
</evidence>
<gene>
    <name evidence="2" type="ORF">C7999DRAFT_11147</name>
</gene>
<comment type="caution">
    <text evidence="2">The sequence shown here is derived from an EMBL/GenBank/DDBJ whole genome shotgun (WGS) entry which is preliminary data.</text>
</comment>
<dbReference type="PANTHER" id="PTHR35870">
    <property type="entry name" value="PROTEIN, PUTATIVE (AFU_ORTHOLOGUE AFUA_5G03330)-RELATED"/>
    <property type="match status" value="1"/>
</dbReference>
<evidence type="ECO:0000256" key="1">
    <source>
        <dbReference type="ARBA" id="ARBA00023002"/>
    </source>
</evidence>
<dbReference type="Proteomes" id="UP001303647">
    <property type="component" value="Unassembled WGS sequence"/>
</dbReference>
<keyword evidence="1" id="KW-0560">Oxidoreductase</keyword>
<sequence>MSVLIGPLLYPVAGESKEDGNAQLPDVKTIRLLPALTPGLIHAHGLTEESAQKVSELLTKNHDMYHTRFNGGLHNHIVHHLLSLWALGASPQEIQDMWDCNTSYQAPLEPIVADLIDLKDPVRFRECLGKNECYYDYLRFFEDEVADKGVPAVVEEYMFKGDELANDIFCRMFTDLVHPIIHLGCALEFNQPSLVAEALAAACVHGDWPKHVILPTEEYIRSQSSDGALPPSSSLLEVLHSLAADPAIASGVKSTDPFNKIPDGLLKRVSGEQLAPYLARFRVTDDTITTTPETATLLQRKMADVMQTCAYVTGAAQRPGKREAIDFVLLHTVTLSVFYPVFLALDWLSAANKARLLEVAARVSAVMYVGCACPPLYAERVREYEPKRPQDGWPELFHRSVIYEDEGHVAKMIRALYSVEQLGDPVVAGFPIAKEDFVRIAHMTVDSVERAFEPDNRSHHRMPEAIAKATTERVGQGGEMVTKNQMRWVFYGGLDKAWDWVPDLEA</sequence>
<dbReference type="Pfam" id="PF14027">
    <property type="entry name" value="Questin_oxidase"/>
    <property type="match status" value="1"/>
</dbReference>
<dbReference type="GO" id="GO:0016491">
    <property type="term" value="F:oxidoreductase activity"/>
    <property type="evidence" value="ECO:0007669"/>
    <property type="project" value="UniProtKB-KW"/>
</dbReference>
<evidence type="ECO:0000313" key="3">
    <source>
        <dbReference type="Proteomes" id="UP001303647"/>
    </source>
</evidence>
<protein>
    <recommendedName>
        <fullName evidence="4">Oxidoreductase AflY</fullName>
    </recommendedName>
</protein>
<keyword evidence="3" id="KW-1185">Reference proteome</keyword>
<accession>A0AAN7HTX6</accession>
<evidence type="ECO:0000313" key="2">
    <source>
        <dbReference type="EMBL" id="KAK4251073.1"/>
    </source>
</evidence>
<name>A0AAN7HTX6_9PEZI</name>
<dbReference type="EMBL" id="MU857608">
    <property type="protein sequence ID" value="KAK4251073.1"/>
    <property type="molecule type" value="Genomic_DNA"/>
</dbReference>
<reference evidence="2" key="1">
    <citation type="journal article" date="2023" name="Mol. Phylogenet. Evol.">
        <title>Genome-scale phylogeny and comparative genomics of the fungal order Sordariales.</title>
        <authorList>
            <person name="Hensen N."/>
            <person name="Bonometti L."/>
            <person name="Westerberg I."/>
            <person name="Brannstrom I.O."/>
            <person name="Guillou S."/>
            <person name="Cros-Aarteil S."/>
            <person name="Calhoun S."/>
            <person name="Haridas S."/>
            <person name="Kuo A."/>
            <person name="Mondo S."/>
            <person name="Pangilinan J."/>
            <person name="Riley R."/>
            <person name="LaButti K."/>
            <person name="Andreopoulos B."/>
            <person name="Lipzen A."/>
            <person name="Chen C."/>
            <person name="Yan M."/>
            <person name="Daum C."/>
            <person name="Ng V."/>
            <person name="Clum A."/>
            <person name="Steindorff A."/>
            <person name="Ohm R.A."/>
            <person name="Martin F."/>
            <person name="Silar P."/>
            <person name="Natvig D.O."/>
            <person name="Lalanne C."/>
            <person name="Gautier V."/>
            <person name="Ament-Velasquez S.L."/>
            <person name="Kruys A."/>
            <person name="Hutchinson M.I."/>
            <person name="Powell A.J."/>
            <person name="Barry K."/>
            <person name="Miller A.N."/>
            <person name="Grigoriev I.V."/>
            <person name="Debuchy R."/>
            <person name="Gladieux P."/>
            <person name="Hiltunen Thoren M."/>
            <person name="Johannesson H."/>
        </authorList>
    </citation>
    <scope>NUCLEOTIDE SEQUENCE</scope>
    <source>
        <strain evidence="2">CBS 359.72</strain>
    </source>
</reference>
<dbReference type="PANTHER" id="PTHR35870:SF1">
    <property type="entry name" value="PROTEIN, PUTATIVE (AFU_ORTHOLOGUE AFUA_5G03330)-RELATED"/>
    <property type="match status" value="1"/>
</dbReference>
<dbReference type="AlphaFoldDB" id="A0AAN7HTX6"/>